<keyword evidence="1" id="KW-0521">NADP</keyword>
<feature type="domain" description="D-isomer specific 2-hydroxyacid dehydrogenase NAD-binding" evidence="6">
    <location>
        <begin position="112"/>
        <end position="285"/>
    </location>
</feature>
<sequence length="316" mass="34048">MSKPRILQIGSLSGSPVANAAVEERYDVLALWKSPDQAAFLREQAQDIEIAVTSAVTGISAEIINALPNLKAICSWGVGYDTLDIAAAHARNIQVSNTPEVLDDCVADIAWGLLLACPRQIALGDRFVRANHWENKTASLPLGMRVSGKKLGIVGLGNIGLAIAKRGLGFDMQVAYHNRRKRDDVTYDYFDSLIELAKWSDFLMIATVGGASTRHLINEEVMRALGPQSVLVNIARGSVIDEQALVKVLAEGALGGAALDVFDKEPKVPDALKTMDNVVLLPHIASATVETRKAMLDLMLENIDAFLKTGQVVTPV</sequence>
<dbReference type="EMBL" id="PVTV01000011">
    <property type="protein sequence ID" value="PRY99114.1"/>
    <property type="molecule type" value="Genomic_DNA"/>
</dbReference>
<dbReference type="InterPro" id="IPR006139">
    <property type="entry name" value="D-isomer_2_OHA_DH_cat_dom"/>
</dbReference>
<dbReference type="SUPFAM" id="SSF51735">
    <property type="entry name" value="NAD(P)-binding Rossmann-fold domains"/>
    <property type="match status" value="1"/>
</dbReference>
<evidence type="ECO:0000256" key="1">
    <source>
        <dbReference type="ARBA" id="ARBA00022857"/>
    </source>
</evidence>
<evidence type="ECO:0000256" key="3">
    <source>
        <dbReference type="ARBA" id="ARBA00023027"/>
    </source>
</evidence>
<evidence type="ECO:0000256" key="4">
    <source>
        <dbReference type="RuleBase" id="RU003719"/>
    </source>
</evidence>
<dbReference type="PANTHER" id="PTHR10996:SF178">
    <property type="entry name" value="2-HYDROXYACID DEHYDROGENASE YGL185C-RELATED"/>
    <property type="match status" value="1"/>
</dbReference>
<feature type="domain" description="D-isomer specific 2-hydroxyacid dehydrogenase catalytic" evidence="5">
    <location>
        <begin position="29"/>
        <end position="315"/>
    </location>
</feature>
<dbReference type="GO" id="GO:0005829">
    <property type="term" value="C:cytosol"/>
    <property type="evidence" value="ECO:0007669"/>
    <property type="project" value="TreeGrafter"/>
</dbReference>
<evidence type="ECO:0000259" key="5">
    <source>
        <dbReference type="Pfam" id="PF00389"/>
    </source>
</evidence>
<evidence type="ECO:0000259" key="6">
    <source>
        <dbReference type="Pfam" id="PF02826"/>
    </source>
</evidence>
<dbReference type="InterPro" id="IPR036291">
    <property type="entry name" value="NAD(P)-bd_dom_sf"/>
</dbReference>
<evidence type="ECO:0000256" key="2">
    <source>
        <dbReference type="ARBA" id="ARBA00023002"/>
    </source>
</evidence>
<evidence type="ECO:0000313" key="7">
    <source>
        <dbReference type="EMBL" id="PRY99114.1"/>
    </source>
</evidence>
<keyword evidence="8" id="KW-1185">Reference proteome</keyword>
<dbReference type="PANTHER" id="PTHR10996">
    <property type="entry name" value="2-HYDROXYACID DEHYDROGENASE-RELATED"/>
    <property type="match status" value="1"/>
</dbReference>
<dbReference type="InterPro" id="IPR006140">
    <property type="entry name" value="D-isomer_DH_NAD-bd"/>
</dbReference>
<dbReference type="OrthoDB" id="9805416at2"/>
<accession>A0A2T0XJI0</accession>
<dbReference type="Gene3D" id="3.40.50.720">
    <property type="entry name" value="NAD(P)-binding Rossmann-like Domain"/>
    <property type="match status" value="2"/>
</dbReference>
<dbReference type="GO" id="GO:0016618">
    <property type="term" value="F:hydroxypyruvate reductase [NAD(P)H] activity"/>
    <property type="evidence" value="ECO:0007669"/>
    <property type="project" value="TreeGrafter"/>
</dbReference>
<protein>
    <submittedName>
        <fullName evidence="7">Lactate dehydrogenase-like 2-hydroxyacid dehydrogenase</fullName>
    </submittedName>
</protein>
<dbReference type="AlphaFoldDB" id="A0A2T0XJI0"/>
<dbReference type="SUPFAM" id="SSF52283">
    <property type="entry name" value="Formate/glycerate dehydrogenase catalytic domain-like"/>
    <property type="match status" value="1"/>
</dbReference>
<keyword evidence="2 4" id="KW-0560">Oxidoreductase</keyword>
<dbReference type="Pfam" id="PF02826">
    <property type="entry name" value="2-Hacid_dh_C"/>
    <property type="match status" value="1"/>
</dbReference>
<name>A0A2T0XJI0_9BURK</name>
<dbReference type="RefSeq" id="WP_106226456.1">
    <property type="nucleotide sequence ID" value="NZ_PVTV01000011.1"/>
</dbReference>
<dbReference type="GO" id="GO:0051287">
    <property type="term" value="F:NAD binding"/>
    <property type="evidence" value="ECO:0007669"/>
    <property type="project" value="InterPro"/>
</dbReference>
<gene>
    <name evidence="7" type="ORF">BCM14_0553</name>
</gene>
<dbReference type="Pfam" id="PF00389">
    <property type="entry name" value="2-Hacid_dh"/>
    <property type="match status" value="1"/>
</dbReference>
<dbReference type="CDD" id="cd12156">
    <property type="entry name" value="HPPR"/>
    <property type="match status" value="1"/>
</dbReference>
<comment type="similarity">
    <text evidence="4">Belongs to the D-isomer specific 2-hydroxyacid dehydrogenase family.</text>
</comment>
<evidence type="ECO:0000313" key="8">
    <source>
        <dbReference type="Proteomes" id="UP000238308"/>
    </source>
</evidence>
<proteinExistence type="inferred from homology"/>
<dbReference type="FunFam" id="3.40.50.720:FF:000213">
    <property type="entry name" value="Putative 2-hydroxyacid dehydrogenase"/>
    <property type="match status" value="1"/>
</dbReference>
<comment type="caution">
    <text evidence="7">The sequence shown here is derived from an EMBL/GenBank/DDBJ whole genome shotgun (WGS) entry which is preliminary data.</text>
</comment>
<dbReference type="InterPro" id="IPR050223">
    <property type="entry name" value="D-isomer_2-hydroxyacid_DH"/>
</dbReference>
<dbReference type="GO" id="GO:0030267">
    <property type="term" value="F:glyoxylate reductase (NADPH) activity"/>
    <property type="evidence" value="ECO:0007669"/>
    <property type="project" value="TreeGrafter"/>
</dbReference>
<keyword evidence="3" id="KW-0520">NAD</keyword>
<reference evidence="7 8" key="1">
    <citation type="submission" date="2018-03" db="EMBL/GenBank/DDBJ databases">
        <title>Genomic Encyclopedia of Type Strains, Phase III (KMG-III): the genomes of soil and plant-associated and newly described type strains.</title>
        <authorList>
            <person name="Whitman W."/>
        </authorList>
    </citation>
    <scope>NUCLEOTIDE SEQUENCE [LARGE SCALE GENOMIC DNA]</scope>
    <source>
        <strain evidence="7 8">MWH-P2sevCIIIb</strain>
    </source>
</reference>
<dbReference type="Proteomes" id="UP000238308">
    <property type="component" value="Unassembled WGS sequence"/>
</dbReference>
<organism evidence="7 8">
    <name type="scientific">Jezberella montanilacus</name>
    <dbReference type="NCBI Taxonomy" id="323426"/>
    <lineage>
        <taxon>Bacteria</taxon>
        <taxon>Pseudomonadati</taxon>
        <taxon>Pseudomonadota</taxon>
        <taxon>Betaproteobacteria</taxon>
        <taxon>Burkholderiales</taxon>
        <taxon>Alcaligenaceae</taxon>
        <taxon>Jezberella</taxon>
    </lineage>
</organism>